<feature type="chain" id="PRO_5038512101" evidence="1">
    <location>
        <begin position="20"/>
        <end position="157"/>
    </location>
</feature>
<proteinExistence type="predicted"/>
<protein>
    <submittedName>
        <fullName evidence="2">Uncharacterized protein</fullName>
    </submittedName>
</protein>
<feature type="signal peptide" evidence="1">
    <location>
        <begin position="1"/>
        <end position="19"/>
    </location>
</feature>
<dbReference type="Proteomes" id="UP000570517">
    <property type="component" value="Unassembled WGS sequence"/>
</dbReference>
<dbReference type="PROSITE" id="PS51257">
    <property type="entry name" value="PROKAR_LIPOPROTEIN"/>
    <property type="match status" value="1"/>
</dbReference>
<gene>
    <name evidence="2" type="ORF">HLY00_4409</name>
</gene>
<organism evidence="2 3">
    <name type="scientific">Mycolicibacterium hippocampi</name>
    <dbReference type="NCBI Taxonomy" id="659824"/>
    <lineage>
        <taxon>Bacteria</taxon>
        <taxon>Bacillati</taxon>
        <taxon>Actinomycetota</taxon>
        <taxon>Actinomycetes</taxon>
        <taxon>Mycobacteriales</taxon>
        <taxon>Mycobacteriaceae</taxon>
        <taxon>Mycolicibacterium</taxon>
    </lineage>
</organism>
<evidence type="ECO:0000313" key="2">
    <source>
        <dbReference type="EMBL" id="NVN52700.1"/>
    </source>
</evidence>
<comment type="caution">
    <text evidence="2">The sequence shown here is derived from an EMBL/GenBank/DDBJ whole genome shotgun (WGS) entry which is preliminary data.</text>
</comment>
<sequence length="157" mass="16686">MVGGRARFSVALLVMSALAGCQAQQPAAEPVGTAPPPPVVRHDVAPLAQTFPALGAPVAASWISWRNNDESSRLKLEWLDAVVQIAPEAMDSLVAEHDAEESGQQPAVQKVLEPDLPPGPFLTGVELNMTFGAERRSTRVFLDPPRDMVVLQSSIAG</sequence>
<evidence type="ECO:0000256" key="1">
    <source>
        <dbReference type="SAM" id="SignalP"/>
    </source>
</evidence>
<dbReference type="EMBL" id="JABFYL010000045">
    <property type="protein sequence ID" value="NVN52700.1"/>
    <property type="molecule type" value="Genomic_DNA"/>
</dbReference>
<dbReference type="AlphaFoldDB" id="A0A850PXF7"/>
<keyword evidence="1" id="KW-0732">Signal</keyword>
<evidence type="ECO:0000313" key="3">
    <source>
        <dbReference type="Proteomes" id="UP000570517"/>
    </source>
</evidence>
<reference evidence="2 3" key="1">
    <citation type="submission" date="2020-05" db="EMBL/GenBank/DDBJ databases">
        <title>Draft genome sequence of Mycobacterium hippocampi DL, isolated from European seabass, Dicentrarchus labrax, reared in fish farms.</title>
        <authorList>
            <person name="Stathopoulou P."/>
            <person name="Asimakis E."/>
            <person name="Tzokas K."/>
            <person name="Batargias C."/>
            <person name="Tsiamis G."/>
        </authorList>
    </citation>
    <scope>NUCLEOTIDE SEQUENCE [LARGE SCALE GENOMIC DNA]</scope>
    <source>
        <strain evidence="2 3">DL</strain>
    </source>
</reference>
<name>A0A850PXF7_9MYCO</name>
<keyword evidence="3" id="KW-1185">Reference proteome</keyword>
<accession>A0A850PXF7</accession>